<accession>A0ACB8Q441</accession>
<reference evidence="1" key="2">
    <citation type="journal article" date="2022" name="New Phytol.">
        <title>Evolutionary transition to the ectomycorrhizal habit in the genomes of a hyperdiverse lineage of mushroom-forming fungi.</title>
        <authorList>
            <person name="Looney B."/>
            <person name="Miyauchi S."/>
            <person name="Morin E."/>
            <person name="Drula E."/>
            <person name="Courty P.E."/>
            <person name="Kohler A."/>
            <person name="Kuo A."/>
            <person name="LaButti K."/>
            <person name="Pangilinan J."/>
            <person name="Lipzen A."/>
            <person name="Riley R."/>
            <person name="Andreopoulos W."/>
            <person name="He G."/>
            <person name="Johnson J."/>
            <person name="Nolan M."/>
            <person name="Tritt A."/>
            <person name="Barry K.W."/>
            <person name="Grigoriev I.V."/>
            <person name="Nagy L.G."/>
            <person name="Hibbett D."/>
            <person name="Henrissat B."/>
            <person name="Matheny P.B."/>
            <person name="Labbe J."/>
            <person name="Martin F.M."/>
        </authorList>
    </citation>
    <scope>NUCLEOTIDE SEQUENCE</scope>
    <source>
        <strain evidence="1">EC-137</strain>
    </source>
</reference>
<gene>
    <name evidence="1" type="ORF">K488DRAFT_75399</name>
</gene>
<name>A0ACB8Q441_9AGAM</name>
<feature type="non-terminal residue" evidence="1">
    <location>
        <position position="348"/>
    </location>
</feature>
<protein>
    <submittedName>
        <fullName evidence="1">Uncharacterized protein</fullName>
    </submittedName>
</protein>
<keyword evidence="2" id="KW-1185">Reference proteome</keyword>
<organism evidence="1 2">
    <name type="scientific">Vararia minispora EC-137</name>
    <dbReference type="NCBI Taxonomy" id="1314806"/>
    <lineage>
        <taxon>Eukaryota</taxon>
        <taxon>Fungi</taxon>
        <taxon>Dikarya</taxon>
        <taxon>Basidiomycota</taxon>
        <taxon>Agaricomycotina</taxon>
        <taxon>Agaricomycetes</taxon>
        <taxon>Russulales</taxon>
        <taxon>Lachnocladiaceae</taxon>
        <taxon>Vararia</taxon>
    </lineage>
</organism>
<evidence type="ECO:0000313" key="1">
    <source>
        <dbReference type="EMBL" id="KAI0026370.1"/>
    </source>
</evidence>
<reference evidence="1" key="1">
    <citation type="submission" date="2021-02" db="EMBL/GenBank/DDBJ databases">
        <authorList>
            <consortium name="DOE Joint Genome Institute"/>
            <person name="Ahrendt S."/>
            <person name="Looney B.P."/>
            <person name="Miyauchi S."/>
            <person name="Morin E."/>
            <person name="Drula E."/>
            <person name="Courty P.E."/>
            <person name="Chicoki N."/>
            <person name="Fauchery L."/>
            <person name="Kohler A."/>
            <person name="Kuo A."/>
            <person name="Labutti K."/>
            <person name="Pangilinan J."/>
            <person name="Lipzen A."/>
            <person name="Riley R."/>
            <person name="Andreopoulos W."/>
            <person name="He G."/>
            <person name="Johnson J."/>
            <person name="Barry K.W."/>
            <person name="Grigoriev I.V."/>
            <person name="Nagy L."/>
            <person name="Hibbett D."/>
            <person name="Henrissat B."/>
            <person name="Matheny P.B."/>
            <person name="Labbe J."/>
            <person name="Martin F."/>
        </authorList>
    </citation>
    <scope>NUCLEOTIDE SEQUENCE</scope>
    <source>
        <strain evidence="1">EC-137</strain>
    </source>
</reference>
<evidence type="ECO:0000313" key="2">
    <source>
        <dbReference type="Proteomes" id="UP000814128"/>
    </source>
</evidence>
<comment type="caution">
    <text evidence="1">The sequence shown here is derived from an EMBL/GenBank/DDBJ whole genome shotgun (WGS) entry which is preliminary data.</text>
</comment>
<sequence>MFVEARSFIPDRTRGGVSRQLLVPDAEDFSDPNTLSVEMMNQWYDFETSVSQSSDVETYLWNSEKRERTVVVLDNRSYRLFVQIMPSLTMVHLQKLAAVHLMSISQQLRKADAFERVREHVCTVDCDQACVVLVQRRNERALTVLGLEAIGMVASSGGHSPLSGATSRFRLEDCTPFIASSQDAATDGGNAADQAGLLVLFRPSADFPEMYTEDLRLKVIHEWQMAMGIAKWTRHTCAEGPPPPKRHVLPDFSTGGPRPVLAAFRQVSAADLQYAAACRLTCITYLISVEEDGRVGYPRQRMNKGHCAIIPQDFGGMSTILPALREDNGLGICVVFVRHGLAEPTVET</sequence>
<dbReference type="EMBL" id="MU274704">
    <property type="protein sequence ID" value="KAI0026370.1"/>
    <property type="molecule type" value="Genomic_DNA"/>
</dbReference>
<dbReference type="Proteomes" id="UP000814128">
    <property type="component" value="Unassembled WGS sequence"/>
</dbReference>
<proteinExistence type="predicted"/>